<evidence type="ECO:0000256" key="1">
    <source>
        <dbReference type="SAM" id="MobiDB-lite"/>
    </source>
</evidence>
<evidence type="ECO:0008006" key="4">
    <source>
        <dbReference type="Google" id="ProtNLM"/>
    </source>
</evidence>
<protein>
    <recommendedName>
        <fullName evidence="4">Lipoprotein</fullName>
    </recommendedName>
</protein>
<feature type="compositionally biased region" description="Basic and acidic residues" evidence="1">
    <location>
        <begin position="101"/>
        <end position="136"/>
    </location>
</feature>
<evidence type="ECO:0000313" key="3">
    <source>
        <dbReference type="Proteomes" id="UP001355056"/>
    </source>
</evidence>
<proteinExistence type="predicted"/>
<dbReference type="EMBL" id="JAXGFP010000003">
    <property type="protein sequence ID" value="MEG3183913.1"/>
    <property type="molecule type" value="Genomic_DNA"/>
</dbReference>
<feature type="compositionally biased region" description="Basic and acidic residues" evidence="1">
    <location>
        <begin position="172"/>
        <end position="189"/>
    </location>
</feature>
<accession>A0ABU7YYL8</accession>
<dbReference type="Proteomes" id="UP001355056">
    <property type="component" value="Unassembled WGS sequence"/>
</dbReference>
<evidence type="ECO:0000313" key="2">
    <source>
        <dbReference type="EMBL" id="MEG3183913.1"/>
    </source>
</evidence>
<feature type="region of interest" description="Disordered" evidence="1">
    <location>
        <begin position="96"/>
        <end position="189"/>
    </location>
</feature>
<feature type="compositionally biased region" description="Low complexity" evidence="1">
    <location>
        <begin position="137"/>
        <end position="159"/>
    </location>
</feature>
<keyword evidence="3" id="KW-1185">Reference proteome</keyword>
<gene>
    <name evidence="2" type="ORF">SNE34_07815</name>
</gene>
<organism evidence="2 3">
    <name type="scientific">Novilysobacter erysipheiresistens</name>
    <dbReference type="NCBI Taxonomy" id="1749332"/>
    <lineage>
        <taxon>Bacteria</taxon>
        <taxon>Pseudomonadati</taxon>
        <taxon>Pseudomonadota</taxon>
        <taxon>Gammaproteobacteria</taxon>
        <taxon>Lysobacterales</taxon>
        <taxon>Lysobacteraceae</taxon>
        <taxon>Novilysobacter</taxon>
    </lineage>
</organism>
<name>A0ABU7YYL8_9GAMM</name>
<reference evidence="2 3" key="1">
    <citation type="journal article" date="2016" name="Int. J. Syst. Evol. Microbiol.">
        <title>Lysobacter erysipheiresistens sp. nov., an antagonist of powdery mildew, isolated from tobacco-cultivated soil.</title>
        <authorList>
            <person name="Xie B."/>
            <person name="Li T."/>
            <person name="Lin X."/>
            <person name="Wang C.J."/>
            <person name="Chen Y.J."/>
            <person name="Liu W.J."/>
            <person name="Zhao Z.W."/>
        </authorList>
    </citation>
    <scope>NUCLEOTIDE SEQUENCE [LARGE SCALE GENOMIC DNA]</scope>
    <source>
        <strain evidence="2 3">RS-LYSO-3</strain>
    </source>
</reference>
<dbReference type="PROSITE" id="PS51257">
    <property type="entry name" value="PROKAR_LIPOPROTEIN"/>
    <property type="match status" value="1"/>
</dbReference>
<sequence length="189" mass="22042">MMIRKLLLPAIAVALLGGCMTGGYSYRQDRGDYYYGQPSTEYRHYGSPYGYGSGYYGSGYYGRSYYPRHGYPYYGYPYYGSRYGHDRYPYGYYRPPLVVRPRPDDDHRPDRDNDSDRKAPWRDYERLQRERVERSRSPVVQRPALSVPARPARPVAPVRARSDAGGGSRMEQVIRRAKDSRVRPRKVEP</sequence>
<dbReference type="RefSeq" id="WP_332616319.1">
    <property type="nucleotide sequence ID" value="NZ_JAXGFP010000003.1"/>
</dbReference>
<comment type="caution">
    <text evidence="2">The sequence shown here is derived from an EMBL/GenBank/DDBJ whole genome shotgun (WGS) entry which is preliminary data.</text>
</comment>